<proteinExistence type="predicted"/>
<comment type="caution">
    <text evidence="1">The sequence shown here is derived from an EMBL/GenBank/DDBJ whole genome shotgun (WGS) entry which is preliminary data.</text>
</comment>
<dbReference type="EMBL" id="CAVMJV010000005">
    <property type="protein sequence ID" value="CAK5030670.1"/>
    <property type="molecule type" value="Genomic_DNA"/>
</dbReference>
<name>A0ACB0Y3R5_MELEN</name>
<keyword evidence="2" id="KW-1185">Reference proteome</keyword>
<sequence length="69" mass="8061">MICCIPCYFSLYIVLYVYVFFCICFYCIHCVLVVINMIVEYLLSIVLFSKSEFYSSHMTGAESHYGITL</sequence>
<gene>
    <name evidence="1" type="ORF">MENTE1834_LOCUS7287</name>
</gene>
<evidence type="ECO:0000313" key="1">
    <source>
        <dbReference type="EMBL" id="CAK5030670.1"/>
    </source>
</evidence>
<accession>A0ACB0Y3R5</accession>
<organism evidence="1 2">
    <name type="scientific">Meloidogyne enterolobii</name>
    <name type="common">Root-knot nematode worm</name>
    <name type="synonym">Meloidogyne mayaguensis</name>
    <dbReference type="NCBI Taxonomy" id="390850"/>
    <lineage>
        <taxon>Eukaryota</taxon>
        <taxon>Metazoa</taxon>
        <taxon>Ecdysozoa</taxon>
        <taxon>Nematoda</taxon>
        <taxon>Chromadorea</taxon>
        <taxon>Rhabditida</taxon>
        <taxon>Tylenchina</taxon>
        <taxon>Tylenchomorpha</taxon>
        <taxon>Tylenchoidea</taxon>
        <taxon>Meloidogynidae</taxon>
        <taxon>Meloidogyninae</taxon>
        <taxon>Meloidogyne</taxon>
    </lineage>
</organism>
<dbReference type="Proteomes" id="UP001497535">
    <property type="component" value="Unassembled WGS sequence"/>
</dbReference>
<reference evidence="1" key="1">
    <citation type="submission" date="2023-11" db="EMBL/GenBank/DDBJ databases">
        <authorList>
            <person name="Poullet M."/>
        </authorList>
    </citation>
    <scope>NUCLEOTIDE SEQUENCE</scope>
    <source>
        <strain evidence="1">E1834</strain>
    </source>
</reference>
<protein>
    <submittedName>
        <fullName evidence="1">Uncharacterized protein</fullName>
    </submittedName>
</protein>
<evidence type="ECO:0000313" key="2">
    <source>
        <dbReference type="Proteomes" id="UP001497535"/>
    </source>
</evidence>